<feature type="compositionally biased region" description="Basic and acidic residues" evidence="6">
    <location>
        <begin position="215"/>
        <end position="229"/>
    </location>
</feature>
<evidence type="ECO:0000256" key="6">
    <source>
        <dbReference type="SAM" id="MobiDB-lite"/>
    </source>
</evidence>
<dbReference type="Pfam" id="PF00582">
    <property type="entry name" value="Usp"/>
    <property type="match status" value="1"/>
</dbReference>
<dbReference type="SUPFAM" id="SSF56112">
    <property type="entry name" value="Protein kinase-like (PK-like)"/>
    <property type="match status" value="1"/>
</dbReference>
<evidence type="ECO:0000256" key="2">
    <source>
        <dbReference type="ARBA" id="ARBA00012483"/>
    </source>
</evidence>
<dbReference type="InterPro" id="IPR000719">
    <property type="entry name" value="Prot_kinase_dom"/>
</dbReference>
<dbReference type="GO" id="GO:0005524">
    <property type="term" value="F:ATP binding"/>
    <property type="evidence" value="ECO:0007669"/>
    <property type="project" value="UniProtKB-KW"/>
</dbReference>
<proteinExistence type="predicted"/>
<keyword evidence="4" id="KW-0833">Ubl conjugation pathway</keyword>
<dbReference type="PROSITE" id="PS50011">
    <property type="entry name" value="PROTEIN_KINASE_DOM"/>
    <property type="match status" value="1"/>
</dbReference>
<dbReference type="Gene3D" id="1.10.510.10">
    <property type="entry name" value="Transferase(Phosphotransferase) domain 1"/>
    <property type="match status" value="1"/>
</dbReference>
<dbReference type="EMBL" id="JAAMPC010001589">
    <property type="protein sequence ID" value="KAG2239923.1"/>
    <property type="molecule type" value="Genomic_DNA"/>
</dbReference>
<keyword evidence="3" id="KW-0547">Nucleotide-binding</keyword>
<dbReference type="Pfam" id="PF00069">
    <property type="entry name" value="Pkinase"/>
    <property type="match status" value="1"/>
</dbReference>
<comment type="catalytic activity">
    <reaction evidence="1">
        <text>S-ubiquitinyl-[E2 ubiquitin-conjugating enzyme]-L-cysteine + [acceptor protein]-L-lysine = [E2 ubiquitin-conjugating enzyme]-L-cysteine + N(6)-ubiquitinyl-[acceptor protein]-L-lysine.</text>
        <dbReference type="EC" id="2.3.2.27"/>
    </reaction>
</comment>
<dbReference type="FunFam" id="3.30.200.20:FF:000162">
    <property type="entry name" value="Adenine nucleotide alpha hydrolase-like domain kinase"/>
    <property type="match status" value="1"/>
</dbReference>
<evidence type="ECO:0000256" key="3">
    <source>
        <dbReference type="ARBA" id="ARBA00022741"/>
    </source>
</evidence>
<comment type="caution">
    <text evidence="8">The sequence shown here is derived from an EMBL/GenBank/DDBJ whole genome shotgun (WGS) entry which is preliminary data.</text>
</comment>
<reference evidence="8 9" key="1">
    <citation type="submission" date="2020-02" db="EMBL/GenBank/DDBJ databases">
        <authorList>
            <person name="Ma Q."/>
            <person name="Huang Y."/>
            <person name="Song X."/>
            <person name="Pei D."/>
        </authorList>
    </citation>
    <scope>NUCLEOTIDE SEQUENCE [LARGE SCALE GENOMIC DNA]</scope>
    <source>
        <strain evidence="8">Sxm20200214</strain>
        <tissue evidence="8">Leaf</tissue>
    </source>
</reference>
<feature type="compositionally biased region" description="Low complexity" evidence="6">
    <location>
        <begin position="56"/>
        <end position="75"/>
    </location>
</feature>
<dbReference type="PROSITE" id="PS00108">
    <property type="entry name" value="PROTEIN_KINASE_ST"/>
    <property type="match status" value="1"/>
</dbReference>
<dbReference type="CDD" id="cd01989">
    <property type="entry name" value="USP_STK_Ubox_N"/>
    <property type="match status" value="1"/>
</dbReference>
<accession>A0A8X7NXF4</accession>
<dbReference type="SMART" id="SM00220">
    <property type="entry name" value="S_TKc"/>
    <property type="match status" value="1"/>
</dbReference>
<evidence type="ECO:0000259" key="7">
    <source>
        <dbReference type="PROSITE" id="PS50011"/>
    </source>
</evidence>
<dbReference type="InterPro" id="IPR006016">
    <property type="entry name" value="UspA"/>
</dbReference>
<feature type="compositionally biased region" description="Polar residues" evidence="6">
    <location>
        <begin position="737"/>
        <end position="747"/>
    </location>
</feature>
<dbReference type="SUPFAM" id="SSF52402">
    <property type="entry name" value="Adenine nucleotide alpha hydrolases-like"/>
    <property type="match status" value="1"/>
</dbReference>
<evidence type="ECO:0000256" key="4">
    <source>
        <dbReference type="ARBA" id="ARBA00022786"/>
    </source>
</evidence>
<feature type="region of interest" description="Disordered" evidence="6">
    <location>
        <begin position="178"/>
        <end position="340"/>
    </location>
</feature>
<feature type="compositionally biased region" description="Polar residues" evidence="6">
    <location>
        <begin position="292"/>
        <end position="322"/>
    </location>
</feature>
<gene>
    <name evidence="8" type="ORF">Bca52824_091282</name>
</gene>
<dbReference type="Gene3D" id="3.40.50.620">
    <property type="entry name" value="HUPs"/>
    <property type="match status" value="1"/>
</dbReference>
<dbReference type="GO" id="GO:0061630">
    <property type="term" value="F:ubiquitin protein ligase activity"/>
    <property type="evidence" value="ECO:0007669"/>
    <property type="project" value="UniProtKB-EC"/>
</dbReference>
<name>A0A8X7NXF4_BRACI</name>
<evidence type="ECO:0000313" key="9">
    <source>
        <dbReference type="Proteomes" id="UP000886595"/>
    </source>
</evidence>
<organism evidence="8 9">
    <name type="scientific">Brassica carinata</name>
    <name type="common">Ethiopian mustard</name>
    <name type="synonym">Abyssinian cabbage</name>
    <dbReference type="NCBI Taxonomy" id="52824"/>
    <lineage>
        <taxon>Eukaryota</taxon>
        <taxon>Viridiplantae</taxon>
        <taxon>Streptophyta</taxon>
        <taxon>Embryophyta</taxon>
        <taxon>Tracheophyta</taxon>
        <taxon>Spermatophyta</taxon>
        <taxon>Magnoliopsida</taxon>
        <taxon>eudicotyledons</taxon>
        <taxon>Gunneridae</taxon>
        <taxon>Pentapetalae</taxon>
        <taxon>rosids</taxon>
        <taxon>malvids</taxon>
        <taxon>Brassicales</taxon>
        <taxon>Brassicaceae</taxon>
        <taxon>Brassiceae</taxon>
        <taxon>Brassica</taxon>
    </lineage>
</organism>
<dbReference type="PANTHER" id="PTHR45647">
    <property type="entry name" value="OS02G0152300 PROTEIN"/>
    <property type="match status" value="1"/>
</dbReference>
<feature type="region of interest" description="Disordered" evidence="6">
    <location>
        <begin position="56"/>
        <end position="79"/>
    </location>
</feature>
<dbReference type="EC" id="2.3.2.27" evidence="2"/>
<dbReference type="InterPro" id="IPR011009">
    <property type="entry name" value="Kinase-like_dom_sf"/>
</dbReference>
<keyword evidence="9" id="KW-1185">Reference proteome</keyword>
<keyword evidence="5" id="KW-0067">ATP-binding</keyword>
<dbReference type="Proteomes" id="UP000886595">
    <property type="component" value="Unassembled WGS sequence"/>
</dbReference>
<dbReference type="GO" id="GO:0004672">
    <property type="term" value="F:protein kinase activity"/>
    <property type="evidence" value="ECO:0007669"/>
    <property type="project" value="InterPro"/>
</dbReference>
<sequence length="747" mass="82552">MARNRKDKDGGFGTDGLVAVAIDKDKSSQNALKWAVDNLLQKGQTILLVHVKPRASSVSTNPSTNPNSSKTSQTNGDSSVVTVEPDGSYKQLFLPFRCLCSRKEIQCKDVLLEDSDVGKALVEYANQVIIEVLLVGASSKGGFLRFNKPTDIPVIITKNAPDFCAVYVITKGKLSTKRAASRTAPSVSPLRIEIQQNSSRPQYPRLPSPATTNTRAERQSFESQRRSLDDQSESSRPPFTRRGLNGRSSYGDLSIPDPDISLFSSGRPSTERHSLSLFDNSDQNRTPPPRLSNFSDIDNGSFESMNYGQGSMDISSPPASSRDSFENERFSSASPGGEDVEAEMRRLKLELKQTMEMYSSACKEALTSKRKATELQRWKLEEERKYEEAKQAEEAALAIAEKEKAKSKAALEAAEAAQRIAEMESKKRISAEMKALKETEEKRKAVDALANADVRYRKYSIEEIEDATEYFDEKYKIGGGGYGPVYKCYLDQTPVAVKALHTDAAQGRSQFKQEVEVLSCMRHPHMVLLLGACPEGGCLVYEFMSNGSLEDQIGTVLLYLHQTKPEPLVHRDLKPANILLDRNFVSKVADVGLARLVPPSVANTVTQYRMTSTAGTFCYIDPEYQQTGMLGVKSDIYSLGIMYLQMITGKPPMGLTRYIESALEKGNLKDVLDPSVSDWPVEDTTEFAKLALKCAEIRRKDRPDLSKVILPELNRLRALAEESSRSAVVINSPGPSPTVSQTSSPKL</sequence>
<feature type="domain" description="Protein kinase" evidence="7">
    <location>
        <begin position="471"/>
        <end position="713"/>
    </location>
</feature>
<protein>
    <recommendedName>
        <fullName evidence="2">RING-type E3 ubiquitin transferase</fullName>
        <ecNumber evidence="2">2.3.2.27</ecNumber>
    </recommendedName>
</protein>
<dbReference type="PANTHER" id="PTHR45647:SF73">
    <property type="entry name" value="KINASE WITH ADENINE NUCLEOTIDE ALPHA HYDROLASES-LIKE DOMAIN-CONTAINING PROTEIN"/>
    <property type="match status" value="1"/>
</dbReference>
<evidence type="ECO:0000256" key="1">
    <source>
        <dbReference type="ARBA" id="ARBA00000900"/>
    </source>
</evidence>
<dbReference type="InterPro" id="IPR051348">
    <property type="entry name" value="U-box_ubiquitin_ligases"/>
</dbReference>
<evidence type="ECO:0000313" key="8">
    <source>
        <dbReference type="EMBL" id="KAG2239923.1"/>
    </source>
</evidence>
<dbReference type="OrthoDB" id="4062651at2759"/>
<evidence type="ECO:0000256" key="5">
    <source>
        <dbReference type="ARBA" id="ARBA00022840"/>
    </source>
</evidence>
<dbReference type="AlphaFoldDB" id="A0A8X7NXF4"/>
<dbReference type="Gene3D" id="3.30.200.20">
    <property type="entry name" value="Phosphorylase Kinase, domain 1"/>
    <property type="match status" value="1"/>
</dbReference>
<dbReference type="InterPro" id="IPR008271">
    <property type="entry name" value="Ser/Thr_kinase_AS"/>
</dbReference>
<feature type="region of interest" description="Disordered" evidence="6">
    <location>
        <begin position="723"/>
        <end position="747"/>
    </location>
</feature>
<dbReference type="InterPro" id="IPR014729">
    <property type="entry name" value="Rossmann-like_a/b/a_fold"/>
</dbReference>